<accession>A0A7Y9R393</accession>
<dbReference type="EMBL" id="JACCFH010000001">
    <property type="protein sequence ID" value="NYG34247.1"/>
    <property type="molecule type" value="Genomic_DNA"/>
</dbReference>
<gene>
    <name evidence="1" type="ORF">BDD16_003233</name>
</gene>
<sequence length="51" mass="5626">MLSADKAIFCVISPELFEAIMEEIADQDSYKNVLTGLAEKSSAVEVDFDEL</sequence>
<proteinExistence type="predicted"/>
<name>A0A7Y9R393_9BURK</name>
<keyword evidence="2" id="KW-1185">Reference proteome</keyword>
<comment type="caution">
    <text evidence="1">The sequence shown here is derived from an EMBL/GenBank/DDBJ whole genome shotgun (WGS) entry which is preliminary data.</text>
</comment>
<protein>
    <submittedName>
        <fullName evidence="1">Uncharacterized protein</fullName>
    </submittedName>
</protein>
<organism evidence="1 2">
    <name type="scientific">Sphaerotilus montanus</name>
    <dbReference type="NCBI Taxonomy" id="522889"/>
    <lineage>
        <taxon>Bacteria</taxon>
        <taxon>Pseudomonadati</taxon>
        <taxon>Pseudomonadota</taxon>
        <taxon>Betaproteobacteria</taxon>
        <taxon>Burkholderiales</taxon>
        <taxon>Sphaerotilaceae</taxon>
        <taxon>Sphaerotilus</taxon>
    </lineage>
</organism>
<dbReference type="AlphaFoldDB" id="A0A7Y9R393"/>
<evidence type="ECO:0000313" key="1">
    <source>
        <dbReference type="EMBL" id="NYG34247.1"/>
    </source>
</evidence>
<dbReference type="RefSeq" id="WP_179634922.1">
    <property type="nucleotide sequence ID" value="NZ_JACCFH010000001.1"/>
</dbReference>
<evidence type="ECO:0000313" key="2">
    <source>
        <dbReference type="Proteomes" id="UP000518288"/>
    </source>
</evidence>
<dbReference type="Proteomes" id="UP000518288">
    <property type="component" value="Unassembled WGS sequence"/>
</dbReference>
<reference evidence="1 2" key="1">
    <citation type="submission" date="2020-07" db="EMBL/GenBank/DDBJ databases">
        <title>Genomic Encyclopedia of Archaeal and Bacterial Type Strains, Phase II (KMG-II): from individual species to whole genera.</title>
        <authorList>
            <person name="Goeker M."/>
        </authorList>
    </citation>
    <scope>NUCLEOTIDE SEQUENCE [LARGE SCALE GENOMIC DNA]</scope>
    <source>
        <strain evidence="1 2">DSM 21226</strain>
    </source>
</reference>